<evidence type="ECO:0000256" key="1">
    <source>
        <dbReference type="SAM" id="Phobius"/>
    </source>
</evidence>
<comment type="caution">
    <text evidence="2">The sequence shown here is derived from an EMBL/GenBank/DDBJ whole genome shotgun (WGS) entry which is preliminary data.</text>
</comment>
<keyword evidence="3" id="KW-1185">Reference proteome</keyword>
<feature type="transmembrane region" description="Helical" evidence="1">
    <location>
        <begin position="55"/>
        <end position="76"/>
    </location>
</feature>
<dbReference type="InterPro" id="IPR036259">
    <property type="entry name" value="MFS_trans_sf"/>
</dbReference>
<name>A0ABQ4GUH0_9ACTN</name>
<accession>A0ABQ4GUH0</accession>
<proteinExistence type="predicted"/>
<dbReference type="EMBL" id="BOOF01000036">
    <property type="protein sequence ID" value="GIH65035.1"/>
    <property type="molecule type" value="Genomic_DNA"/>
</dbReference>
<feature type="transmembrane region" description="Helical" evidence="1">
    <location>
        <begin position="152"/>
        <end position="172"/>
    </location>
</feature>
<protein>
    <recommendedName>
        <fullName evidence="4">MFS transporter</fullName>
    </recommendedName>
</protein>
<gene>
    <name evidence="2" type="ORF">Msi02_58520</name>
</gene>
<feature type="transmembrane region" description="Helical" evidence="1">
    <location>
        <begin position="178"/>
        <end position="196"/>
    </location>
</feature>
<reference evidence="2 3" key="1">
    <citation type="submission" date="2021-01" db="EMBL/GenBank/DDBJ databases">
        <title>Whole genome shotgun sequence of Microbispora siamensis NBRC 104113.</title>
        <authorList>
            <person name="Komaki H."/>
            <person name="Tamura T."/>
        </authorList>
    </citation>
    <scope>NUCLEOTIDE SEQUENCE [LARGE SCALE GENOMIC DNA]</scope>
    <source>
        <strain evidence="2 3">NBRC 104113</strain>
    </source>
</reference>
<evidence type="ECO:0008006" key="4">
    <source>
        <dbReference type="Google" id="ProtNLM"/>
    </source>
</evidence>
<feature type="transmembrane region" description="Helical" evidence="1">
    <location>
        <begin position="361"/>
        <end position="382"/>
    </location>
</feature>
<feature type="transmembrane region" description="Helical" evidence="1">
    <location>
        <begin position="329"/>
        <end position="349"/>
    </location>
</feature>
<feature type="transmembrane region" description="Helical" evidence="1">
    <location>
        <begin position="119"/>
        <end position="140"/>
    </location>
</feature>
<sequence length="418" mass="41001">MGTLSRPRRGRYGGETAGASGTALAVAMVVALFLTESLVQILLPVGLQASGAGSGLLIGVLLALAQGAGVVMAPPAALRGDRRGRGRVLFAGGLALAGCAAGLAAATSVSSAWTWAVPLLGYALARGSVVTTTLAVVARSGDRYRTQGLNGAAQRLSAALAAALSVALLARLGTGDAAGPGLWLVVLPALTFALLARRVRGRADRDDPAVLTGTAGAVGGYACSLRMLRREPALQASSLINLNLNTVVLLGNSFYPIALDVPAERLPGLVLTLLLCRDLTSVAAGPFFGRVVARVGLRGAVAVSGACAVAGLAAVGLAGNAFAGVAAGAVLHGLAGATGIGATNLLATAEDTAGGTGLRLAATNYLNGAGMLVLPVVFGVLLDVSGPAGVFLAGACVSAAMLAGVLALTPAAPAARAR</sequence>
<evidence type="ECO:0000313" key="3">
    <source>
        <dbReference type="Proteomes" id="UP000660454"/>
    </source>
</evidence>
<feature type="transmembrane region" description="Helical" evidence="1">
    <location>
        <begin position="21"/>
        <end position="43"/>
    </location>
</feature>
<dbReference type="RefSeq" id="WP_204051173.1">
    <property type="nucleotide sequence ID" value="NZ_BOOF01000036.1"/>
</dbReference>
<feature type="transmembrane region" description="Helical" evidence="1">
    <location>
        <begin position="300"/>
        <end position="323"/>
    </location>
</feature>
<keyword evidence="1" id="KW-0472">Membrane</keyword>
<evidence type="ECO:0000313" key="2">
    <source>
        <dbReference type="EMBL" id="GIH65035.1"/>
    </source>
</evidence>
<feature type="transmembrane region" description="Helical" evidence="1">
    <location>
        <begin position="388"/>
        <end position="408"/>
    </location>
</feature>
<dbReference type="Proteomes" id="UP000660454">
    <property type="component" value="Unassembled WGS sequence"/>
</dbReference>
<keyword evidence="1" id="KW-0812">Transmembrane</keyword>
<feature type="transmembrane region" description="Helical" evidence="1">
    <location>
        <begin position="88"/>
        <end position="113"/>
    </location>
</feature>
<dbReference type="SUPFAM" id="SSF103473">
    <property type="entry name" value="MFS general substrate transporter"/>
    <property type="match status" value="1"/>
</dbReference>
<dbReference type="Gene3D" id="1.20.1250.20">
    <property type="entry name" value="MFS general substrate transporter like domains"/>
    <property type="match status" value="2"/>
</dbReference>
<organism evidence="2 3">
    <name type="scientific">Microbispora siamensis</name>
    <dbReference type="NCBI Taxonomy" id="564413"/>
    <lineage>
        <taxon>Bacteria</taxon>
        <taxon>Bacillati</taxon>
        <taxon>Actinomycetota</taxon>
        <taxon>Actinomycetes</taxon>
        <taxon>Streptosporangiales</taxon>
        <taxon>Streptosporangiaceae</taxon>
        <taxon>Microbispora</taxon>
    </lineage>
</organism>
<keyword evidence="1" id="KW-1133">Transmembrane helix</keyword>